<reference evidence="1" key="1">
    <citation type="journal article" date="2015" name="Proc. Natl. Acad. Sci. U.S.A.">
        <title>Networks of energetic and metabolic interactions define dynamics in microbial communities.</title>
        <authorList>
            <person name="Embree M."/>
            <person name="Liu J.K."/>
            <person name="Al-Bassam M.M."/>
            <person name="Zengler K."/>
        </authorList>
    </citation>
    <scope>NUCLEOTIDE SEQUENCE</scope>
</reference>
<sequence length="70" mass="8194">MTERAKTLDDAELRLVGIDALNKALGPAKALRFLALFHHEPTDYVEISRRLYENQNTEEIFKRAKEHWRG</sequence>
<comment type="caution">
    <text evidence="1">The sequence shown here is derived from an EMBL/GenBank/DDBJ whole genome shotgun (WGS) entry which is preliminary data.</text>
</comment>
<protein>
    <submittedName>
        <fullName evidence="1">Uncharacterized protein</fullName>
    </submittedName>
</protein>
<accession>A0A0W8F7R8</accession>
<gene>
    <name evidence="1" type="ORF">ASZ90_013383</name>
</gene>
<dbReference type="AlphaFoldDB" id="A0A0W8F7R8"/>
<dbReference type="EMBL" id="LNQE01001473">
    <property type="protein sequence ID" value="KUG16936.1"/>
    <property type="molecule type" value="Genomic_DNA"/>
</dbReference>
<proteinExistence type="predicted"/>
<name>A0A0W8F7R8_9ZZZZ</name>
<evidence type="ECO:0000313" key="1">
    <source>
        <dbReference type="EMBL" id="KUG16936.1"/>
    </source>
</evidence>
<organism evidence="1">
    <name type="scientific">hydrocarbon metagenome</name>
    <dbReference type="NCBI Taxonomy" id="938273"/>
    <lineage>
        <taxon>unclassified sequences</taxon>
        <taxon>metagenomes</taxon>
        <taxon>ecological metagenomes</taxon>
    </lineage>
</organism>